<proteinExistence type="predicted"/>
<keyword evidence="2" id="KW-1185">Reference proteome</keyword>
<name>A0A0C3MBY0_9AGAM</name>
<dbReference type="AlphaFoldDB" id="A0A0C3MBY0"/>
<dbReference type="OrthoDB" id="3437960at2759"/>
<evidence type="ECO:0000313" key="1">
    <source>
        <dbReference type="EMBL" id="KIO31257.1"/>
    </source>
</evidence>
<accession>A0A0C3MBY0</accession>
<sequence>MSTTFDVWSEDSSVGPPSREIDIHVFLAQAQQAKLETAKSSLQTQWRGLEVGASPAIENDCDLGSLRSRMDGVLSRPRGRLLFESLQLHKLRTTLRESPAAADTECLAWARKVSLDHNGASNGQPIWEDGSANSLPQCGKVLRSWRIPGSAVHFIGRPSAHFTNTLADLVVSEPSGVH</sequence>
<evidence type="ECO:0000313" key="2">
    <source>
        <dbReference type="Proteomes" id="UP000054248"/>
    </source>
</evidence>
<gene>
    <name evidence="1" type="ORF">M407DRAFT_19637</name>
</gene>
<protein>
    <submittedName>
        <fullName evidence="1">Uncharacterized protein</fullName>
    </submittedName>
</protein>
<dbReference type="Proteomes" id="UP000054248">
    <property type="component" value="Unassembled WGS sequence"/>
</dbReference>
<reference evidence="1 2" key="1">
    <citation type="submission" date="2014-04" db="EMBL/GenBank/DDBJ databases">
        <authorList>
            <consortium name="DOE Joint Genome Institute"/>
            <person name="Kuo A."/>
            <person name="Girlanda M."/>
            <person name="Perotto S."/>
            <person name="Kohler A."/>
            <person name="Nagy L.G."/>
            <person name="Floudas D."/>
            <person name="Copeland A."/>
            <person name="Barry K.W."/>
            <person name="Cichocki N."/>
            <person name="Veneault-Fourrey C."/>
            <person name="LaButti K."/>
            <person name="Lindquist E.A."/>
            <person name="Lipzen A."/>
            <person name="Lundell T."/>
            <person name="Morin E."/>
            <person name="Murat C."/>
            <person name="Sun H."/>
            <person name="Tunlid A."/>
            <person name="Henrissat B."/>
            <person name="Grigoriev I.V."/>
            <person name="Hibbett D.S."/>
            <person name="Martin F."/>
            <person name="Nordberg H.P."/>
            <person name="Cantor M.N."/>
            <person name="Hua S.X."/>
        </authorList>
    </citation>
    <scope>NUCLEOTIDE SEQUENCE [LARGE SCALE GENOMIC DNA]</scope>
    <source>
        <strain evidence="1 2">MUT 4182</strain>
    </source>
</reference>
<organism evidence="1 2">
    <name type="scientific">Tulasnella calospora MUT 4182</name>
    <dbReference type="NCBI Taxonomy" id="1051891"/>
    <lineage>
        <taxon>Eukaryota</taxon>
        <taxon>Fungi</taxon>
        <taxon>Dikarya</taxon>
        <taxon>Basidiomycota</taxon>
        <taxon>Agaricomycotina</taxon>
        <taxon>Agaricomycetes</taxon>
        <taxon>Cantharellales</taxon>
        <taxon>Tulasnellaceae</taxon>
        <taxon>Tulasnella</taxon>
    </lineage>
</organism>
<reference evidence="2" key="2">
    <citation type="submission" date="2015-01" db="EMBL/GenBank/DDBJ databases">
        <title>Evolutionary Origins and Diversification of the Mycorrhizal Mutualists.</title>
        <authorList>
            <consortium name="DOE Joint Genome Institute"/>
            <consortium name="Mycorrhizal Genomics Consortium"/>
            <person name="Kohler A."/>
            <person name="Kuo A."/>
            <person name="Nagy L.G."/>
            <person name="Floudas D."/>
            <person name="Copeland A."/>
            <person name="Barry K.W."/>
            <person name="Cichocki N."/>
            <person name="Veneault-Fourrey C."/>
            <person name="LaButti K."/>
            <person name="Lindquist E.A."/>
            <person name="Lipzen A."/>
            <person name="Lundell T."/>
            <person name="Morin E."/>
            <person name="Murat C."/>
            <person name="Riley R."/>
            <person name="Ohm R."/>
            <person name="Sun H."/>
            <person name="Tunlid A."/>
            <person name="Henrissat B."/>
            <person name="Grigoriev I.V."/>
            <person name="Hibbett D.S."/>
            <person name="Martin F."/>
        </authorList>
    </citation>
    <scope>NUCLEOTIDE SEQUENCE [LARGE SCALE GENOMIC DNA]</scope>
    <source>
        <strain evidence="2">MUT 4182</strain>
    </source>
</reference>
<dbReference type="EMBL" id="KN822964">
    <property type="protein sequence ID" value="KIO31257.1"/>
    <property type="molecule type" value="Genomic_DNA"/>
</dbReference>
<dbReference type="HOGENOM" id="CLU_1511698_0_0_1"/>